<keyword evidence="4 6" id="KW-0067">ATP-binding</keyword>
<evidence type="ECO:0000259" key="7">
    <source>
        <dbReference type="PROSITE" id="PS50975"/>
    </source>
</evidence>
<dbReference type="PROSITE" id="PS50975">
    <property type="entry name" value="ATP_GRASP"/>
    <property type="match status" value="1"/>
</dbReference>
<evidence type="ECO:0000256" key="4">
    <source>
        <dbReference type="ARBA" id="ARBA00022840"/>
    </source>
</evidence>
<dbReference type="RefSeq" id="XP_024887003.1">
    <property type="nucleotide sequence ID" value="XM_025031235.1"/>
</dbReference>
<name>A0A6J1QYQ4_9HYME</name>
<dbReference type="PROSITE" id="PS51221">
    <property type="entry name" value="TTL"/>
    <property type="match status" value="1"/>
</dbReference>
<protein>
    <recommendedName>
        <fullName evidence="5">Tubulin--tyrosine ligase-like protein 9</fullName>
    </recommendedName>
</protein>
<sequence length="478" mass="55148">MQKISEDSRIILSETETTKLSSGGKKPCDIKKKQISEDKVVKFRCDFPSTQVEVMLARGWAQIVDPEDTSWHLWWCETGDGLRQALDGDRKKLRPYQRVPHFRNHYELTRKNYLYRNLKRYRKALIRAGKTAEARISDAMPVTFELPSDYRMFVEEYHKQQGATWIVKPVARSRGKGIFLFRKLKDLAEWKSRGAKSQQSGIPTEIYVVQKYIDNPYLVAGRKFDLRIYVLVTSFHPLKVWLAREGFARLCGQLFDLENIDDNRVHLTNTAIQLKASQNAEGISSMKGKNGEWNCKWALNKLRDYLTAYYKAEVIENLMQRIAGVIMGSLLAVQPAMMQDRNCFELYGYDILLSDDLRPWLLEINASPALTGTDNEDQRLKSDLVDDVLNVLDFEGRFSGHETRIGGLDLLWDDGPVWTSCPYPGIRTDAVSNDLRRLNIFLGAINDRQKQLSLLRSQLIEKRKAGQTYSPMVQYCLK</sequence>
<feature type="domain" description="ATP-grasp" evidence="7">
    <location>
        <begin position="130"/>
        <end position="393"/>
    </location>
</feature>
<evidence type="ECO:0000313" key="8">
    <source>
        <dbReference type="Proteomes" id="UP000504618"/>
    </source>
</evidence>
<dbReference type="GO" id="GO:0070740">
    <property type="term" value="F:tubulin-glutamic acid ligase activity"/>
    <property type="evidence" value="ECO:0007669"/>
    <property type="project" value="TreeGrafter"/>
</dbReference>
<dbReference type="GO" id="GO:0000226">
    <property type="term" value="P:microtubule cytoskeleton organization"/>
    <property type="evidence" value="ECO:0007669"/>
    <property type="project" value="TreeGrafter"/>
</dbReference>
<dbReference type="Gene3D" id="3.30.470.20">
    <property type="entry name" value="ATP-grasp fold, B domain"/>
    <property type="match status" value="1"/>
</dbReference>
<evidence type="ECO:0000256" key="3">
    <source>
        <dbReference type="ARBA" id="ARBA00022741"/>
    </source>
</evidence>
<dbReference type="GO" id="GO:0036064">
    <property type="term" value="C:ciliary basal body"/>
    <property type="evidence" value="ECO:0007669"/>
    <property type="project" value="TreeGrafter"/>
</dbReference>
<dbReference type="Pfam" id="PF03133">
    <property type="entry name" value="TTL"/>
    <property type="match status" value="1"/>
</dbReference>
<dbReference type="InterPro" id="IPR011761">
    <property type="entry name" value="ATP-grasp"/>
</dbReference>
<dbReference type="GeneID" id="112464310"/>
<evidence type="ECO:0000256" key="6">
    <source>
        <dbReference type="PROSITE-ProRule" id="PRU00409"/>
    </source>
</evidence>
<dbReference type="GO" id="GO:0015631">
    <property type="term" value="F:tubulin binding"/>
    <property type="evidence" value="ECO:0007669"/>
    <property type="project" value="TreeGrafter"/>
</dbReference>
<evidence type="ECO:0000256" key="2">
    <source>
        <dbReference type="ARBA" id="ARBA00022598"/>
    </source>
</evidence>
<keyword evidence="2" id="KW-0436">Ligase</keyword>
<dbReference type="GO" id="GO:0046872">
    <property type="term" value="F:metal ion binding"/>
    <property type="evidence" value="ECO:0007669"/>
    <property type="project" value="InterPro"/>
</dbReference>
<keyword evidence="8" id="KW-1185">Reference proteome</keyword>
<evidence type="ECO:0000256" key="1">
    <source>
        <dbReference type="ARBA" id="ARBA00006820"/>
    </source>
</evidence>
<dbReference type="InterPro" id="IPR004344">
    <property type="entry name" value="TTL/TTLL_fam"/>
</dbReference>
<keyword evidence="3 6" id="KW-0547">Nucleotide-binding</keyword>
<dbReference type="OrthoDB" id="202825at2759"/>
<dbReference type="AlphaFoldDB" id="A0A6J1QYQ4"/>
<proteinExistence type="inferred from homology"/>
<dbReference type="SUPFAM" id="SSF56059">
    <property type="entry name" value="Glutathione synthetase ATP-binding domain-like"/>
    <property type="match status" value="1"/>
</dbReference>
<dbReference type="GO" id="GO:0005524">
    <property type="term" value="F:ATP binding"/>
    <property type="evidence" value="ECO:0007669"/>
    <property type="project" value="UniProtKB-UniRule"/>
</dbReference>
<evidence type="ECO:0000256" key="5">
    <source>
        <dbReference type="ARBA" id="ARBA00030445"/>
    </source>
</evidence>
<organism evidence="8 9">
    <name type="scientific">Temnothorax curvispinosus</name>
    <dbReference type="NCBI Taxonomy" id="300111"/>
    <lineage>
        <taxon>Eukaryota</taxon>
        <taxon>Metazoa</taxon>
        <taxon>Ecdysozoa</taxon>
        <taxon>Arthropoda</taxon>
        <taxon>Hexapoda</taxon>
        <taxon>Insecta</taxon>
        <taxon>Pterygota</taxon>
        <taxon>Neoptera</taxon>
        <taxon>Endopterygota</taxon>
        <taxon>Hymenoptera</taxon>
        <taxon>Apocrita</taxon>
        <taxon>Aculeata</taxon>
        <taxon>Formicoidea</taxon>
        <taxon>Formicidae</taxon>
        <taxon>Myrmicinae</taxon>
        <taxon>Temnothorax</taxon>
    </lineage>
</organism>
<gene>
    <name evidence="9" type="primary">LOC112464310</name>
</gene>
<accession>A0A6J1QYQ4</accession>
<evidence type="ECO:0000313" key="9">
    <source>
        <dbReference type="RefSeq" id="XP_024887003.1"/>
    </source>
</evidence>
<reference evidence="9" key="1">
    <citation type="submission" date="2025-08" db="UniProtKB">
        <authorList>
            <consortium name="RefSeq"/>
        </authorList>
    </citation>
    <scope>IDENTIFICATION</scope>
    <source>
        <tissue evidence="9">Whole body</tissue>
    </source>
</reference>
<dbReference type="PANTHER" id="PTHR12241:SF39">
    <property type="entry name" value="TUBULIN POLYGLUTAMYLASE TTLL9-RELATED"/>
    <property type="match status" value="1"/>
</dbReference>
<comment type="similarity">
    <text evidence="1">Belongs to the tubulin--tyrosine ligase family.</text>
</comment>
<dbReference type="PANTHER" id="PTHR12241">
    <property type="entry name" value="TUBULIN POLYGLUTAMYLASE"/>
    <property type="match status" value="1"/>
</dbReference>
<dbReference type="Proteomes" id="UP000504618">
    <property type="component" value="Unplaced"/>
</dbReference>